<proteinExistence type="inferred from homology"/>
<feature type="region of interest" description="Disordered" evidence="11">
    <location>
        <begin position="1"/>
        <end position="45"/>
    </location>
</feature>
<dbReference type="PANTHER" id="PTHR10333:SF42">
    <property type="entry name" value="INHIBITOR OF GROWTH PROTEIN 5"/>
    <property type="match status" value="1"/>
</dbReference>
<feature type="compositionally biased region" description="Low complexity" evidence="11">
    <location>
        <begin position="534"/>
        <end position="571"/>
    </location>
</feature>
<dbReference type="GO" id="GO:0006325">
    <property type="term" value="P:chromatin organization"/>
    <property type="evidence" value="ECO:0007669"/>
    <property type="project" value="UniProtKB-KW"/>
</dbReference>
<feature type="region of interest" description="Disordered" evidence="11">
    <location>
        <begin position="316"/>
        <end position="620"/>
    </location>
</feature>
<accession>A0A6G1G6M1</accession>
<feature type="site" description="Histone H3K4me3 binding" evidence="8">
    <location>
        <position position="635"/>
    </location>
</feature>
<dbReference type="GO" id="GO:0008270">
    <property type="term" value="F:zinc ion binding"/>
    <property type="evidence" value="ECO:0007669"/>
    <property type="project" value="UniProtKB-KW"/>
</dbReference>
<dbReference type="GO" id="GO:0006355">
    <property type="term" value="P:regulation of DNA-templated transcription"/>
    <property type="evidence" value="ECO:0007669"/>
    <property type="project" value="TreeGrafter"/>
</dbReference>
<feature type="compositionally biased region" description="Low complexity" evidence="11">
    <location>
        <begin position="425"/>
        <end position="437"/>
    </location>
</feature>
<evidence type="ECO:0000256" key="11">
    <source>
        <dbReference type="SAM" id="MobiDB-lite"/>
    </source>
</evidence>
<dbReference type="Gene3D" id="6.10.140.1740">
    <property type="match status" value="1"/>
</dbReference>
<evidence type="ECO:0000259" key="12">
    <source>
        <dbReference type="PROSITE" id="PS50016"/>
    </source>
</evidence>
<keyword evidence="5 9" id="KW-0862">Zinc</keyword>
<evidence type="ECO:0000313" key="14">
    <source>
        <dbReference type="Proteomes" id="UP000504638"/>
    </source>
</evidence>
<feature type="compositionally biased region" description="Pro residues" evidence="11">
    <location>
        <begin position="34"/>
        <end position="45"/>
    </location>
</feature>
<evidence type="ECO:0000256" key="3">
    <source>
        <dbReference type="ARBA" id="ARBA00022723"/>
    </source>
</evidence>
<keyword evidence="4 10" id="KW-0863">Zinc-finger</keyword>
<evidence type="ECO:0000256" key="8">
    <source>
        <dbReference type="PIRSR" id="PIRSR628651-50"/>
    </source>
</evidence>
<dbReference type="EMBL" id="ML975154">
    <property type="protein sequence ID" value="KAF1813688.1"/>
    <property type="molecule type" value="Genomic_DNA"/>
</dbReference>
<feature type="compositionally biased region" description="Polar residues" evidence="11">
    <location>
        <begin position="438"/>
        <end position="447"/>
    </location>
</feature>
<feature type="compositionally biased region" description="Polar residues" evidence="11">
    <location>
        <begin position="402"/>
        <end position="420"/>
    </location>
</feature>
<dbReference type="Proteomes" id="UP000504638">
    <property type="component" value="Unplaced"/>
</dbReference>
<feature type="binding site" evidence="9">
    <location>
        <position position="667"/>
    </location>
    <ligand>
        <name>Zn(2+)</name>
        <dbReference type="ChEBI" id="CHEBI:29105"/>
        <label>2</label>
    </ligand>
</feature>
<dbReference type="InterPro" id="IPR013083">
    <property type="entry name" value="Znf_RING/FYVE/PHD"/>
</dbReference>
<keyword evidence="3 9" id="KW-0479">Metal-binding</keyword>
<evidence type="ECO:0000256" key="5">
    <source>
        <dbReference type="ARBA" id="ARBA00022833"/>
    </source>
</evidence>
<keyword evidence="14" id="KW-1185">Reference proteome</keyword>
<dbReference type="OrthoDB" id="5411773at2759"/>
<evidence type="ECO:0000313" key="15">
    <source>
        <dbReference type="RefSeq" id="XP_033535319.1"/>
    </source>
</evidence>
<feature type="site" description="Histone H3K4me3 binding" evidence="8">
    <location>
        <position position="624"/>
    </location>
</feature>
<evidence type="ECO:0000256" key="10">
    <source>
        <dbReference type="PROSITE-ProRule" id="PRU00146"/>
    </source>
</evidence>
<keyword evidence="7" id="KW-0539">Nucleus</keyword>
<comment type="similarity">
    <text evidence="2">Belongs to the ING family.</text>
</comment>
<feature type="compositionally biased region" description="Basic and acidic residues" evidence="11">
    <location>
        <begin position="229"/>
        <end position="242"/>
    </location>
</feature>
<feature type="region of interest" description="Disordered" evidence="11">
    <location>
        <begin position="268"/>
        <end position="287"/>
    </location>
</feature>
<feature type="binding site" evidence="9">
    <location>
        <position position="625"/>
    </location>
    <ligand>
        <name>Zn(2+)</name>
        <dbReference type="ChEBI" id="CHEBI:29105"/>
        <label>1</label>
    </ligand>
</feature>
<feature type="binding site" evidence="9">
    <location>
        <position position="649"/>
    </location>
    <ligand>
        <name>Zn(2+)</name>
        <dbReference type="ChEBI" id="CHEBI:29105"/>
        <label>1</label>
    </ligand>
</feature>
<dbReference type="CDD" id="cd15505">
    <property type="entry name" value="PHD_ING"/>
    <property type="match status" value="1"/>
</dbReference>
<feature type="region of interest" description="Disordered" evidence="11">
    <location>
        <begin position="229"/>
        <end position="259"/>
    </location>
</feature>
<evidence type="ECO:0000256" key="1">
    <source>
        <dbReference type="ARBA" id="ARBA00004123"/>
    </source>
</evidence>
<dbReference type="SUPFAM" id="SSF57903">
    <property type="entry name" value="FYVE/PHD zinc finger"/>
    <property type="match status" value="1"/>
</dbReference>
<dbReference type="PANTHER" id="PTHR10333">
    <property type="entry name" value="INHIBITOR OF GROWTH PROTEIN"/>
    <property type="match status" value="1"/>
</dbReference>
<evidence type="ECO:0000256" key="9">
    <source>
        <dbReference type="PIRSR" id="PIRSR628651-51"/>
    </source>
</evidence>
<dbReference type="InterPro" id="IPR028651">
    <property type="entry name" value="ING_fam"/>
</dbReference>
<dbReference type="InterPro" id="IPR019786">
    <property type="entry name" value="Zinc_finger_PHD-type_CS"/>
</dbReference>
<evidence type="ECO:0000256" key="7">
    <source>
        <dbReference type="ARBA" id="ARBA00023242"/>
    </source>
</evidence>
<feature type="compositionally biased region" description="Low complexity" evidence="11">
    <location>
        <begin position="502"/>
        <end position="523"/>
    </location>
</feature>
<dbReference type="PROSITE" id="PS50016">
    <property type="entry name" value="ZF_PHD_2"/>
    <property type="match status" value="1"/>
</dbReference>
<dbReference type="GO" id="GO:0033698">
    <property type="term" value="C:Rpd3L complex"/>
    <property type="evidence" value="ECO:0007669"/>
    <property type="project" value="TreeGrafter"/>
</dbReference>
<comment type="subcellular location">
    <subcellularLocation>
        <location evidence="1">Nucleus</location>
    </subcellularLocation>
</comment>
<dbReference type="RefSeq" id="XP_033535319.1">
    <property type="nucleotide sequence ID" value="XM_033679154.1"/>
</dbReference>
<feature type="binding site" evidence="9">
    <location>
        <position position="670"/>
    </location>
    <ligand>
        <name>Zn(2+)</name>
        <dbReference type="ChEBI" id="CHEBI:29105"/>
        <label>2</label>
    </ligand>
</feature>
<dbReference type="GO" id="GO:0070210">
    <property type="term" value="C:Rpd3L-Expanded complex"/>
    <property type="evidence" value="ECO:0007669"/>
    <property type="project" value="TreeGrafter"/>
</dbReference>
<feature type="binding site" evidence="9">
    <location>
        <position position="638"/>
    </location>
    <ligand>
        <name>Zn(2+)</name>
        <dbReference type="ChEBI" id="CHEBI:29105"/>
        <label>2</label>
    </ligand>
</feature>
<dbReference type="AlphaFoldDB" id="A0A6G1G6M1"/>
<reference evidence="15" key="2">
    <citation type="submission" date="2020-04" db="EMBL/GenBank/DDBJ databases">
        <authorList>
            <consortium name="NCBI Genome Project"/>
        </authorList>
    </citation>
    <scope>NUCLEOTIDE SEQUENCE</scope>
    <source>
        <strain evidence="15">CBS 781.70</strain>
    </source>
</reference>
<reference evidence="15" key="3">
    <citation type="submission" date="2025-04" db="UniProtKB">
        <authorList>
            <consortium name="RefSeq"/>
        </authorList>
    </citation>
    <scope>IDENTIFICATION</scope>
    <source>
        <strain evidence="15">CBS 781.70</strain>
    </source>
</reference>
<evidence type="ECO:0000256" key="4">
    <source>
        <dbReference type="ARBA" id="ARBA00022771"/>
    </source>
</evidence>
<dbReference type="PROSITE" id="PS01359">
    <property type="entry name" value="ZF_PHD_1"/>
    <property type="match status" value="1"/>
</dbReference>
<dbReference type="SMART" id="SM01408">
    <property type="entry name" value="ING"/>
    <property type="match status" value="1"/>
</dbReference>
<dbReference type="SMART" id="SM00249">
    <property type="entry name" value="PHD"/>
    <property type="match status" value="1"/>
</dbReference>
<evidence type="ECO:0000256" key="6">
    <source>
        <dbReference type="ARBA" id="ARBA00022853"/>
    </source>
</evidence>
<feature type="compositionally biased region" description="Low complexity" evidence="11">
    <location>
        <begin position="368"/>
        <end position="391"/>
    </location>
</feature>
<feature type="site" description="Histone H3K4me3 binding" evidence="8">
    <location>
        <position position="639"/>
    </location>
</feature>
<dbReference type="Gene3D" id="3.30.40.10">
    <property type="entry name" value="Zinc/RING finger domain, C3HC4 (zinc finger)"/>
    <property type="match status" value="1"/>
</dbReference>
<feature type="site" description="Histone H3K4me3 binding" evidence="8">
    <location>
        <position position="647"/>
    </location>
</feature>
<evidence type="ECO:0000256" key="2">
    <source>
        <dbReference type="ARBA" id="ARBA00010210"/>
    </source>
</evidence>
<feature type="binding site" evidence="9">
    <location>
        <position position="627"/>
    </location>
    <ligand>
        <name>Zn(2+)</name>
        <dbReference type="ChEBI" id="CHEBI:29105"/>
        <label>1</label>
    </ligand>
</feature>
<sequence>MATAPPNRRLSTRVARSSAAKPANYYGRQAAAAEPPPRPDNPPGFFPAITHFTNSVAMLPEEVMKHFSMLKEVESKSYGPDHELKLIAEAITKLPAPMSRYSQPAAGSASNGSVNPSANASVNGSVDVAGTPMHTQAIAKTLFNSAKPQPALDPGTDMNRTQLMHRMCFAINHMAPILDEKIAVLGAANVTLSRQLERIDSSFPYIENEISEEARLGSLTHWALQNKEAKKPVANERPRREGASNTNYAVYHDDAAASRSEARRGTLLAKKGRGQQQQDSDFDDRYLHKKATTNSRVRKTADAGDKVVGLGITGAAASQPAKRRKTEKGAAMASAMERSTSGQGGPRGGAMSPREPAAVEPPKKKPKQAPGPLRKRAAAGTAASPRTASSPLQGTFAVKDAPTSSRPVGRGRQNSQTSAQVALDNAARNRPASSASNLPLTAPTSQPVKPDGASHTVSPPIVTAAHIPIPNANAPSTAPESFKREEQEPDVPADVPMTETEPPTSVPAVATATRTRASKTSTPVTSTFPADVSGAAPATGAGASGRANNKNNSSTNSSHASSESNMPLAATARRRNARKRRDTDGMEVDEREPEKETPVAEAAVVDSHEEVEEEEDEDGDEPRYCYCNQVSYGEMVACDNESCKREWFHLKCAGLKEAPTESTKWYCDECKATMKENNRRSRPASRQ</sequence>
<feature type="binding site" evidence="9">
    <location>
        <position position="643"/>
    </location>
    <ligand>
        <name>Zn(2+)</name>
        <dbReference type="ChEBI" id="CHEBI:29105"/>
        <label>2</label>
    </ligand>
</feature>
<feature type="compositionally biased region" description="Acidic residues" evidence="11">
    <location>
        <begin position="609"/>
        <end position="620"/>
    </location>
</feature>
<gene>
    <name evidence="13 15" type="ORF">P152DRAFT_457061</name>
</gene>
<feature type="compositionally biased region" description="Low complexity" evidence="11">
    <location>
        <begin position="464"/>
        <end position="475"/>
    </location>
</feature>
<dbReference type="InterPro" id="IPR024610">
    <property type="entry name" value="ING_N_histone-binding"/>
</dbReference>
<keyword evidence="6" id="KW-0156">Chromatin regulator</keyword>
<dbReference type="InterPro" id="IPR019787">
    <property type="entry name" value="Znf_PHD-finger"/>
</dbReference>
<name>A0A6G1G6M1_9PEZI</name>
<reference evidence="13 15" key="1">
    <citation type="submission" date="2020-01" db="EMBL/GenBank/DDBJ databases">
        <authorList>
            <consortium name="DOE Joint Genome Institute"/>
            <person name="Haridas S."/>
            <person name="Albert R."/>
            <person name="Binder M."/>
            <person name="Bloem J."/>
            <person name="Labutti K."/>
            <person name="Salamov A."/>
            <person name="Andreopoulos B."/>
            <person name="Baker S.E."/>
            <person name="Barry K."/>
            <person name="Bills G."/>
            <person name="Bluhm B.H."/>
            <person name="Cannon C."/>
            <person name="Castanera R."/>
            <person name="Culley D.E."/>
            <person name="Daum C."/>
            <person name="Ezra D."/>
            <person name="Gonzalez J.B."/>
            <person name="Henrissat B."/>
            <person name="Kuo A."/>
            <person name="Liang C."/>
            <person name="Lipzen A."/>
            <person name="Lutzoni F."/>
            <person name="Magnuson J."/>
            <person name="Mondo S."/>
            <person name="Nolan M."/>
            <person name="Ohm R."/>
            <person name="Pangilinan J."/>
            <person name="Park H.-J."/>
            <person name="Ramirez L."/>
            <person name="Alfaro M."/>
            <person name="Sun H."/>
            <person name="Tritt A."/>
            <person name="Yoshinaga Y."/>
            <person name="Zwiers L.-H."/>
            <person name="Turgeon B.G."/>
            <person name="Goodwin S.B."/>
            <person name="Spatafora J.W."/>
            <person name="Crous P.W."/>
            <person name="Grigoriev I.V."/>
        </authorList>
    </citation>
    <scope>NUCLEOTIDE SEQUENCE</scope>
    <source>
        <strain evidence="13 15">CBS 781.70</strain>
    </source>
</reference>
<dbReference type="GeneID" id="54419724"/>
<dbReference type="InterPro" id="IPR001965">
    <property type="entry name" value="Znf_PHD"/>
</dbReference>
<feature type="domain" description="PHD-type" evidence="12">
    <location>
        <begin position="622"/>
        <end position="673"/>
    </location>
</feature>
<dbReference type="InterPro" id="IPR011011">
    <property type="entry name" value="Znf_FYVE_PHD"/>
</dbReference>
<protein>
    <recommendedName>
        <fullName evidence="12">PHD-type domain-containing protein</fullName>
    </recommendedName>
</protein>
<evidence type="ECO:0000313" key="13">
    <source>
        <dbReference type="EMBL" id="KAF1813688.1"/>
    </source>
</evidence>
<organism evidence="13">
    <name type="scientific">Eremomyces bilateralis CBS 781.70</name>
    <dbReference type="NCBI Taxonomy" id="1392243"/>
    <lineage>
        <taxon>Eukaryota</taxon>
        <taxon>Fungi</taxon>
        <taxon>Dikarya</taxon>
        <taxon>Ascomycota</taxon>
        <taxon>Pezizomycotina</taxon>
        <taxon>Dothideomycetes</taxon>
        <taxon>Dothideomycetes incertae sedis</taxon>
        <taxon>Eremomycetales</taxon>
        <taxon>Eremomycetaceae</taxon>
        <taxon>Eremomyces</taxon>
    </lineage>
</organism>
<feature type="binding site" evidence="9">
    <location>
        <position position="652"/>
    </location>
    <ligand>
        <name>Zn(2+)</name>
        <dbReference type="ChEBI" id="CHEBI:29105"/>
        <label>1</label>
    </ligand>
</feature>